<sequence length="62" mass="6850">MGSTGLPPPLVVVSRRTRRGAPDGRRQRSRPSRLGLRQNRSRSEVSRPEPHSSPKPPGTRSP</sequence>
<name>A0A017HM14_9RHOB</name>
<accession>A0A017HM14</accession>
<feature type="compositionally biased region" description="Pro residues" evidence="1">
    <location>
        <begin position="1"/>
        <end position="10"/>
    </location>
</feature>
<gene>
    <name evidence="2" type="ORF">Rumeso_03043</name>
</gene>
<comment type="caution">
    <text evidence="2">The sequence shown here is derived from an EMBL/GenBank/DDBJ whole genome shotgun (WGS) entry which is preliminary data.</text>
</comment>
<evidence type="ECO:0000313" key="2">
    <source>
        <dbReference type="EMBL" id="EYD75396.1"/>
    </source>
</evidence>
<organism evidence="2 3">
    <name type="scientific">Rubellimicrobium mesophilum DSM 19309</name>
    <dbReference type="NCBI Taxonomy" id="442562"/>
    <lineage>
        <taxon>Bacteria</taxon>
        <taxon>Pseudomonadati</taxon>
        <taxon>Pseudomonadota</taxon>
        <taxon>Alphaproteobacteria</taxon>
        <taxon>Rhodobacterales</taxon>
        <taxon>Roseobacteraceae</taxon>
        <taxon>Rubellimicrobium</taxon>
    </lineage>
</organism>
<keyword evidence="3" id="KW-1185">Reference proteome</keyword>
<dbReference type="Proteomes" id="UP000019666">
    <property type="component" value="Unassembled WGS sequence"/>
</dbReference>
<dbReference type="HOGENOM" id="CLU_2901477_0_0_5"/>
<evidence type="ECO:0000256" key="1">
    <source>
        <dbReference type="SAM" id="MobiDB-lite"/>
    </source>
</evidence>
<feature type="region of interest" description="Disordered" evidence="1">
    <location>
        <begin position="1"/>
        <end position="62"/>
    </location>
</feature>
<proteinExistence type="predicted"/>
<evidence type="ECO:0000313" key="3">
    <source>
        <dbReference type="Proteomes" id="UP000019666"/>
    </source>
</evidence>
<dbReference type="AlphaFoldDB" id="A0A017HM14"/>
<feature type="compositionally biased region" description="Pro residues" evidence="1">
    <location>
        <begin position="53"/>
        <end position="62"/>
    </location>
</feature>
<reference evidence="2 3" key="1">
    <citation type="submission" date="2013-02" db="EMBL/GenBank/DDBJ databases">
        <authorList>
            <person name="Fiebig A."/>
            <person name="Goeker M."/>
            <person name="Klenk H.-P.P."/>
        </authorList>
    </citation>
    <scope>NUCLEOTIDE SEQUENCE [LARGE SCALE GENOMIC DNA]</scope>
    <source>
        <strain evidence="2 3">DSM 19309</strain>
    </source>
</reference>
<protein>
    <submittedName>
        <fullName evidence="2">Uncharacterized protein</fullName>
    </submittedName>
</protein>
<feature type="compositionally biased region" description="Basic and acidic residues" evidence="1">
    <location>
        <begin position="41"/>
        <end position="52"/>
    </location>
</feature>
<dbReference type="EMBL" id="AOSK01000083">
    <property type="protein sequence ID" value="EYD75396.1"/>
    <property type="molecule type" value="Genomic_DNA"/>
</dbReference>